<dbReference type="InterPro" id="IPR020595">
    <property type="entry name" value="MnmG-rel_CS"/>
</dbReference>
<evidence type="ECO:0000256" key="4">
    <source>
        <dbReference type="ARBA" id="ARBA00020461"/>
    </source>
</evidence>
<dbReference type="Pfam" id="PF01134">
    <property type="entry name" value="GIDA"/>
    <property type="match status" value="1"/>
</dbReference>
<comment type="function">
    <text evidence="2 11">NAD-binding protein involved in the addition of a carboxymethylaminomethyl (cmnm) group at the wobble position (U34) of certain tRNAs, forming tRNA-cmnm(5)s(2)U34.</text>
</comment>
<dbReference type="InterPro" id="IPR036188">
    <property type="entry name" value="FAD/NAD-bd_sf"/>
</dbReference>
<gene>
    <name evidence="11 13" type="primary">mnmG</name>
    <name evidence="11" type="synonym">gidA</name>
    <name evidence="13" type="ORF">QLQ84_14790</name>
</gene>
<evidence type="ECO:0000256" key="7">
    <source>
        <dbReference type="ARBA" id="ARBA00022827"/>
    </source>
</evidence>
<dbReference type="Pfam" id="PF21680">
    <property type="entry name" value="GIDA_C_1st"/>
    <property type="match status" value="1"/>
</dbReference>
<dbReference type="HAMAP" id="MF_00129">
    <property type="entry name" value="MnmG_GidA"/>
    <property type="match status" value="1"/>
</dbReference>
<comment type="cofactor">
    <cofactor evidence="1 11">
        <name>FAD</name>
        <dbReference type="ChEBI" id="CHEBI:57692"/>
    </cofactor>
</comment>
<name>A0ABT6VM58_9GAMM</name>
<reference evidence="13 14" key="1">
    <citation type="submission" date="2023-04" db="EMBL/GenBank/DDBJ databases">
        <title>Halomonas strains isolated from rhizosphere soil.</title>
        <authorList>
            <person name="Xu L."/>
            <person name="Sun J.-Q."/>
        </authorList>
    </citation>
    <scope>NUCLEOTIDE SEQUENCE [LARGE SCALE GENOMIC DNA]</scope>
    <source>
        <strain evidence="13 14">LN1S58</strain>
    </source>
</reference>
<comment type="subcellular location">
    <subcellularLocation>
        <location evidence="11">Cytoplasm</location>
    </subcellularLocation>
</comment>
<dbReference type="PROSITE" id="PS01280">
    <property type="entry name" value="GIDA_1"/>
    <property type="match status" value="1"/>
</dbReference>
<dbReference type="InterPro" id="IPR002218">
    <property type="entry name" value="MnmG-rel"/>
</dbReference>
<sequence length="631" mass="69125">MEYPDRFDVIVIGGGHAGTEAALASARMGCQTLLLTHNIETLGQMSCNPAIGGIGKSHLVKEIDALGGAMALATDLGGIQFRVLNARKGPAVRATRAQADRVRYKAAIRGMLENQPNLTLFQQAAGDLVVDGDTVRGVVTETGIRFLGETVVLSTGTFLGGVIHIGLDRSRGGRAGDPPSNALAERLRALPFRVDRLKTGTPPRLDARSLDFSVLEEQPGDTPTPVMSFMGRRDQHPRQVSCHIAHTNERTHEIILANLDRSPMHSGVIEGVGPRYCPSIEDKVHRFADKASHQVFIEPEGLDTHELYPNGISTSLPFDVQLQVVRSIAGLENAHITRPGYAIEYDFFDPRDLRHSLETKFIHNLFFAGQINGTTGYEEAGAQGLLAGLNAARRAQGLEPWWPRRDEAYLGVLVDDLITLGTKEPYRMFTSRAEYRLLLREDNADLRLTETGRELGLVDDVRWVAFATKREAIERESARLRATWVQPGSAAAAAVEARTGKALAREYSLLDLLKRPELGYGDVAGLAGEPVSDEAVAEQVQIQAKYQGYIDRQQDEIDRLKRHEATPLPTDLDYDRVEGLSHEIRQKLAAARPATLAQASRISGVTPAAVSILLIHLKKRRLLESGRVANG</sequence>
<comment type="subunit">
    <text evidence="9 11">Homodimer. Heterotetramer of two MnmE and two MnmG subunits.</text>
</comment>
<evidence type="ECO:0000256" key="10">
    <source>
        <dbReference type="ARBA" id="ARBA00031800"/>
    </source>
</evidence>
<dbReference type="InterPro" id="IPR044920">
    <property type="entry name" value="MnmG_C_subdom_sf"/>
</dbReference>
<dbReference type="EMBL" id="JASCQO010000041">
    <property type="protein sequence ID" value="MDI5935062.1"/>
    <property type="molecule type" value="Genomic_DNA"/>
</dbReference>
<evidence type="ECO:0000256" key="1">
    <source>
        <dbReference type="ARBA" id="ARBA00001974"/>
    </source>
</evidence>
<dbReference type="PRINTS" id="PR00411">
    <property type="entry name" value="PNDRDTASEI"/>
</dbReference>
<comment type="caution">
    <text evidence="11">Lacks conserved residue(s) required for the propagation of feature annotation.</text>
</comment>
<dbReference type="InterPro" id="IPR049312">
    <property type="entry name" value="GIDA_C_N"/>
</dbReference>
<keyword evidence="8 11" id="KW-0520">NAD</keyword>
<dbReference type="Gene3D" id="1.10.10.1800">
    <property type="entry name" value="tRNA uridine 5-carboxymethylaminomethyl modification enzyme MnmG/GidA"/>
    <property type="match status" value="1"/>
</dbReference>
<feature type="binding site" evidence="11">
    <location>
        <begin position="273"/>
        <end position="287"/>
    </location>
    <ligand>
        <name>NAD(+)</name>
        <dbReference type="ChEBI" id="CHEBI:57540"/>
    </ligand>
</feature>
<evidence type="ECO:0000313" key="13">
    <source>
        <dbReference type="EMBL" id="MDI5935062.1"/>
    </source>
</evidence>
<organism evidence="13 14">
    <name type="scientific">Halomonas kalidii</name>
    <dbReference type="NCBI Taxonomy" id="3043293"/>
    <lineage>
        <taxon>Bacteria</taxon>
        <taxon>Pseudomonadati</taxon>
        <taxon>Pseudomonadota</taxon>
        <taxon>Gammaproteobacteria</taxon>
        <taxon>Oceanospirillales</taxon>
        <taxon>Halomonadaceae</taxon>
        <taxon>Halomonas</taxon>
    </lineage>
</organism>
<dbReference type="PANTHER" id="PTHR11806:SF0">
    <property type="entry name" value="PROTEIN MTO1 HOMOLOG, MITOCHONDRIAL"/>
    <property type="match status" value="1"/>
</dbReference>
<dbReference type="NCBIfam" id="TIGR00136">
    <property type="entry name" value="mnmG_gidA"/>
    <property type="match status" value="1"/>
</dbReference>
<dbReference type="RefSeq" id="WP_282722523.1">
    <property type="nucleotide sequence ID" value="NZ_JASCQO010000041.1"/>
</dbReference>
<feature type="binding site" evidence="11">
    <location>
        <begin position="13"/>
        <end position="18"/>
    </location>
    <ligand>
        <name>FAD</name>
        <dbReference type="ChEBI" id="CHEBI:57692"/>
    </ligand>
</feature>
<dbReference type="PANTHER" id="PTHR11806">
    <property type="entry name" value="GLUCOSE INHIBITED DIVISION PROTEIN A"/>
    <property type="match status" value="1"/>
</dbReference>
<keyword evidence="7 11" id="KW-0274">FAD</keyword>
<keyword evidence="14" id="KW-1185">Reference proteome</keyword>
<dbReference type="Proteomes" id="UP001244242">
    <property type="component" value="Unassembled WGS sequence"/>
</dbReference>
<keyword evidence="6 11" id="KW-0819">tRNA processing</keyword>
<dbReference type="InterPro" id="IPR004416">
    <property type="entry name" value="MnmG"/>
</dbReference>
<comment type="similarity">
    <text evidence="3 11">Belongs to the MnmG family.</text>
</comment>
<evidence type="ECO:0000256" key="11">
    <source>
        <dbReference type="HAMAP-Rule" id="MF_00129"/>
    </source>
</evidence>
<dbReference type="InterPro" id="IPR026904">
    <property type="entry name" value="MnmG_C"/>
</dbReference>
<evidence type="ECO:0000256" key="8">
    <source>
        <dbReference type="ARBA" id="ARBA00023027"/>
    </source>
</evidence>
<protein>
    <recommendedName>
        <fullName evidence="4 11">tRNA uridine 5-carboxymethylaminomethyl modification enzyme MnmG</fullName>
    </recommendedName>
    <alternativeName>
        <fullName evidence="10 11">Glucose-inhibited division protein A</fullName>
    </alternativeName>
</protein>
<accession>A0ABT6VM58</accession>
<evidence type="ECO:0000256" key="6">
    <source>
        <dbReference type="ARBA" id="ARBA00022694"/>
    </source>
</evidence>
<evidence type="ECO:0000256" key="5">
    <source>
        <dbReference type="ARBA" id="ARBA00022630"/>
    </source>
</evidence>
<dbReference type="Pfam" id="PF13932">
    <property type="entry name" value="SAM_GIDA_C"/>
    <property type="match status" value="1"/>
</dbReference>
<dbReference type="SUPFAM" id="SSF51905">
    <property type="entry name" value="FAD/NAD(P)-binding domain"/>
    <property type="match status" value="1"/>
</dbReference>
<feature type="domain" description="tRNA uridine 5-carboxymethylaminomethyl modification enzyme C-terminal subdomain" evidence="12">
    <location>
        <begin position="544"/>
        <end position="615"/>
    </location>
</feature>
<evidence type="ECO:0000259" key="12">
    <source>
        <dbReference type="SMART" id="SM01228"/>
    </source>
</evidence>
<dbReference type="PROSITE" id="PS01281">
    <property type="entry name" value="GIDA_2"/>
    <property type="match status" value="1"/>
</dbReference>
<evidence type="ECO:0000256" key="9">
    <source>
        <dbReference type="ARBA" id="ARBA00025948"/>
    </source>
</evidence>
<proteinExistence type="inferred from homology"/>
<dbReference type="InterPro" id="IPR047001">
    <property type="entry name" value="MnmG_C_subdom"/>
</dbReference>
<dbReference type="Gene3D" id="1.10.150.570">
    <property type="entry name" value="GidA associated domain, C-terminal subdomain"/>
    <property type="match status" value="1"/>
</dbReference>
<keyword evidence="5 11" id="KW-0285">Flavoprotein</keyword>
<dbReference type="Gene3D" id="3.50.50.60">
    <property type="entry name" value="FAD/NAD(P)-binding domain"/>
    <property type="match status" value="2"/>
</dbReference>
<keyword evidence="11" id="KW-0963">Cytoplasm</keyword>
<dbReference type="SMART" id="SM01228">
    <property type="entry name" value="GIDA_assoc_3"/>
    <property type="match status" value="1"/>
</dbReference>
<dbReference type="InterPro" id="IPR040131">
    <property type="entry name" value="MnmG_N"/>
</dbReference>
<evidence type="ECO:0000313" key="14">
    <source>
        <dbReference type="Proteomes" id="UP001244242"/>
    </source>
</evidence>
<evidence type="ECO:0000256" key="2">
    <source>
        <dbReference type="ARBA" id="ARBA00003717"/>
    </source>
</evidence>
<comment type="caution">
    <text evidence="13">The sequence shown here is derived from an EMBL/GenBank/DDBJ whole genome shotgun (WGS) entry which is preliminary data.</text>
</comment>
<evidence type="ECO:0000256" key="3">
    <source>
        <dbReference type="ARBA" id="ARBA00007653"/>
    </source>
</evidence>